<name>A0A4D6NE83_VIGUN</name>
<reference evidence="1 2" key="1">
    <citation type="submission" date="2019-04" db="EMBL/GenBank/DDBJ databases">
        <title>An improved genome assembly and genetic linkage map for asparagus bean, Vigna unguiculata ssp. sesquipedialis.</title>
        <authorList>
            <person name="Xia Q."/>
            <person name="Zhang R."/>
            <person name="Dong Y."/>
        </authorList>
    </citation>
    <scope>NUCLEOTIDE SEQUENCE [LARGE SCALE GENOMIC DNA]</scope>
    <source>
        <tissue evidence="1">Leaf</tissue>
    </source>
</reference>
<dbReference type="AlphaFoldDB" id="A0A4D6NE83"/>
<organism evidence="1 2">
    <name type="scientific">Vigna unguiculata</name>
    <name type="common">Cowpea</name>
    <dbReference type="NCBI Taxonomy" id="3917"/>
    <lineage>
        <taxon>Eukaryota</taxon>
        <taxon>Viridiplantae</taxon>
        <taxon>Streptophyta</taxon>
        <taxon>Embryophyta</taxon>
        <taxon>Tracheophyta</taxon>
        <taxon>Spermatophyta</taxon>
        <taxon>Magnoliopsida</taxon>
        <taxon>eudicotyledons</taxon>
        <taxon>Gunneridae</taxon>
        <taxon>Pentapetalae</taxon>
        <taxon>rosids</taxon>
        <taxon>fabids</taxon>
        <taxon>Fabales</taxon>
        <taxon>Fabaceae</taxon>
        <taxon>Papilionoideae</taxon>
        <taxon>50 kb inversion clade</taxon>
        <taxon>NPAAA clade</taxon>
        <taxon>indigoferoid/millettioid clade</taxon>
        <taxon>Phaseoleae</taxon>
        <taxon>Vigna</taxon>
    </lineage>
</organism>
<keyword evidence="2" id="KW-1185">Reference proteome</keyword>
<evidence type="ECO:0000313" key="1">
    <source>
        <dbReference type="EMBL" id="QCE10187.1"/>
    </source>
</evidence>
<dbReference type="EMBL" id="CP039354">
    <property type="protein sequence ID" value="QCE10187.1"/>
    <property type="molecule type" value="Genomic_DNA"/>
</dbReference>
<protein>
    <submittedName>
        <fullName evidence="1">Uncharacterized protein</fullName>
    </submittedName>
</protein>
<sequence>MTSNKRVQPIVPSMHLQLFLSAPHPCCSQPNTAQLSKSCFKHTTWSSIYSKCFHPFAPRVSSFCPLRELHLVEPQAFVSFLRVNPQPSSTSLGPDEGVTPPFLILLITRPTLRPTPRLTLNPRIGPYLLGLPKPMRNQSKPSLIFIPLHFPCFLRDSIGRTPIGRGFPTTTTTEEPHQVVFRATPVGPR</sequence>
<gene>
    <name evidence="1" type="ORF">DEO72_LG10g1413</name>
</gene>
<evidence type="ECO:0000313" key="2">
    <source>
        <dbReference type="Proteomes" id="UP000501690"/>
    </source>
</evidence>
<dbReference type="Proteomes" id="UP000501690">
    <property type="component" value="Linkage Group LG10"/>
</dbReference>
<accession>A0A4D6NE83</accession>
<proteinExistence type="predicted"/>